<gene>
    <name evidence="8" type="primary">menE_5</name>
    <name evidence="8" type="ORF">ACRB68_50710</name>
</gene>
<reference evidence="8 9" key="1">
    <citation type="submission" date="2019-10" db="EMBL/GenBank/DDBJ databases">
        <title>Actinomadura rubteroloni sp. nov. and Actinomadura macrotermitis sp. nov., isolated from the gut of fungus growing-termite Macrotermes natalensis.</title>
        <authorList>
            <person name="Benndorf R."/>
            <person name="Martin K."/>
            <person name="Kuefner M."/>
            <person name="De Beer W."/>
            <person name="Kaster A.-K."/>
            <person name="Vollmers J."/>
            <person name="Poulsen M."/>
            <person name="Beemelmanns C."/>
        </authorList>
    </citation>
    <scope>NUCLEOTIDE SEQUENCE [LARGE SCALE GENOMIC DNA]</scope>
    <source>
        <strain evidence="8 9">RB68</strain>
    </source>
</reference>
<dbReference type="PANTHER" id="PTHR43201">
    <property type="entry name" value="ACYL-COA SYNTHETASE"/>
    <property type="match status" value="1"/>
</dbReference>
<keyword evidence="5" id="KW-0472">Membrane</keyword>
<dbReference type="Gene3D" id="3.30.300.30">
    <property type="match status" value="1"/>
</dbReference>
<evidence type="ECO:0000256" key="4">
    <source>
        <dbReference type="ARBA" id="ARBA00022598"/>
    </source>
</evidence>
<keyword evidence="5" id="KW-0812">Transmembrane</keyword>
<keyword evidence="2" id="KW-0596">Phosphopantetheine</keyword>
<evidence type="ECO:0000259" key="6">
    <source>
        <dbReference type="Pfam" id="PF00501"/>
    </source>
</evidence>
<dbReference type="InterPro" id="IPR042099">
    <property type="entry name" value="ANL_N_sf"/>
</dbReference>
<keyword evidence="5" id="KW-1133">Transmembrane helix</keyword>
<dbReference type="Pfam" id="PF13193">
    <property type="entry name" value="AMP-binding_C"/>
    <property type="match status" value="1"/>
</dbReference>
<dbReference type="GO" id="GO:0008756">
    <property type="term" value="F:o-succinylbenzoate-CoA ligase activity"/>
    <property type="evidence" value="ECO:0007669"/>
    <property type="project" value="UniProtKB-EC"/>
</dbReference>
<evidence type="ECO:0000313" key="9">
    <source>
        <dbReference type="Proteomes" id="UP000487268"/>
    </source>
</evidence>
<dbReference type="RefSeq" id="WP_153536522.1">
    <property type="nucleotide sequence ID" value="NZ_WEGH01000003.1"/>
</dbReference>
<evidence type="ECO:0000256" key="1">
    <source>
        <dbReference type="ARBA" id="ARBA00006432"/>
    </source>
</evidence>
<comment type="caution">
    <text evidence="8">The sequence shown here is derived from an EMBL/GenBank/DDBJ whole genome shotgun (WGS) entry which is preliminary data.</text>
</comment>
<feature type="domain" description="AMP-binding enzyme C-terminal" evidence="7">
    <location>
        <begin position="752"/>
        <end position="829"/>
    </location>
</feature>
<comment type="similarity">
    <text evidence="1">Belongs to the ATP-dependent AMP-binding enzyme family.</text>
</comment>
<dbReference type="GO" id="GO:0031956">
    <property type="term" value="F:medium-chain fatty acid-CoA ligase activity"/>
    <property type="evidence" value="ECO:0007669"/>
    <property type="project" value="TreeGrafter"/>
</dbReference>
<feature type="transmembrane region" description="Helical" evidence="5">
    <location>
        <begin position="541"/>
        <end position="562"/>
    </location>
</feature>
<dbReference type="OrthoDB" id="9803968at2"/>
<accession>A0A7K0C2C0</accession>
<dbReference type="InterPro" id="IPR002347">
    <property type="entry name" value="SDR_fam"/>
</dbReference>
<dbReference type="CDD" id="cd04433">
    <property type="entry name" value="AFD_class_I"/>
    <property type="match status" value="1"/>
</dbReference>
<dbReference type="Gene3D" id="3.40.50.720">
    <property type="entry name" value="NAD(P)-binding Rossmann-like Domain"/>
    <property type="match status" value="1"/>
</dbReference>
<protein>
    <submittedName>
        <fullName evidence="8">2-succinylbenzoate--CoA ligase</fullName>
        <ecNumber evidence="8">6.2.1.26</ecNumber>
    </submittedName>
</protein>
<dbReference type="InterPro" id="IPR036291">
    <property type="entry name" value="NAD(P)-bd_dom_sf"/>
</dbReference>
<proteinExistence type="inferred from homology"/>
<dbReference type="CDD" id="cd05233">
    <property type="entry name" value="SDR_c"/>
    <property type="match status" value="1"/>
</dbReference>
<dbReference type="InterPro" id="IPR000873">
    <property type="entry name" value="AMP-dep_synth/lig_dom"/>
</dbReference>
<dbReference type="Proteomes" id="UP000487268">
    <property type="component" value="Unassembled WGS sequence"/>
</dbReference>
<evidence type="ECO:0000259" key="7">
    <source>
        <dbReference type="Pfam" id="PF13193"/>
    </source>
</evidence>
<evidence type="ECO:0000256" key="3">
    <source>
        <dbReference type="ARBA" id="ARBA00022553"/>
    </source>
</evidence>
<dbReference type="EC" id="6.2.1.26" evidence="8"/>
<dbReference type="InterPro" id="IPR025110">
    <property type="entry name" value="AMP-bd_C"/>
</dbReference>
<sequence>MRRRVLDALVNPSWTVADAALENAVRGRTVLVTGASFGLGEATARGLARAGARVLLVARSAGKLAEVADEIRRDGGEAHAYPADLSDPDAVAALVDKLLAEHGRIDVLVSNAGKSMRRSVALQTDRFSDFTRTIGVNYLGPVRLVIALLPSMREHGGHIVNVSTAGVRIFPGPRWGAYQASKGAFDIWLRSITPEIRRDGVAVTTLYMGLIYTRMSAPTPVMRRLPGLAPEQAAGLVYRAVIDRPRAISPWWAGPAELLTLMTRGVQAPFLSQVYRFSRDTPSALAFTGATPERRVGGGQAAQVARLLRTGAPVLRRAGVVAPLSLGTLRGMARAFQENGVSLATLAGIAAARWPGRVAVADERGRLTYRELDDRVRCLAGGLSRRHAIGPGRTVAVLCRNHRGFVEASLAASALGADLLPLNTEFPGPQLAQTLDRHPPAMIVADEEFRPVLADAGYAGPLVLAWEGDGPSPAKEQTLDALIAQDLPAPPRPEKPGRVVILSSGTTGAPKGIGRTPSPAGLIGPLISAVDRLGLRSGDPFLIAPPLFHGFGLIYLALALFLGSPAVLRRRFDAGDALRVIEEEKVAALAAVPVMLQRIMDLPQDERSARDTSSLRAVLTGGAPVRPATVTAFLDAFGPVLANGYGSSEVGIATIAGPADLRAAPGTVGRPVLGVPVRILDHRGRPVPAGTTGRIFVGGAMAATDRAGSAARADGLVDSGDLGHLDETGLLFIDGRSDDMIVSGGENVFPQEVEDLLAAHPAVADAAVLGVPDPDFGQRLIAFVVPAATAGTAGLDETLKGHVKKRLARYKAPREVHLVAEIPRTPTGKILRRTLKEGLTV</sequence>
<feature type="domain" description="AMP-dependent synthetase/ligase" evidence="6">
    <location>
        <begin position="350"/>
        <end position="701"/>
    </location>
</feature>
<dbReference type="AlphaFoldDB" id="A0A7K0C2C0"/>
<evidence type="ECO:0000256" key="2">
    <source>
        <dbReference type="ARBA" id="ARBA00022450"/>
    </source>
</evidence>
<dbReference type="PROSITE" id="PS00455">
    <property type="entry name" value="AMP_BINDING"/>
    <property type="match status" value="1"/>
</dbReference>
<dbReference type="GO" id="GO:0006631">
    <property type="term" value="P:fatty acid metabolic process"/>
    <property type="evidence" value="ECO:0007669"/>
    <property type="project" value="TreeGrafter"/>
</dbReference>
<evidence type="ECO:0000313" key="8">
    <source>
        <dbReference type="EMBL" id="MQY06974.1"/>
    </source>
</evidence>
<dbReference type="InterPro" id="IPR020845">
    <property type="entry name" value="AMP-binding_CS"/>
</dbReference>
<organism evidence="8 9">
    <name type="scientific">Actinomadura macrotermitis</name>
    <dbReference type="NCBI Taxonomy" id="2585200"/>
    <lineage>
        <taxon>Bacteria</taxon>
        <taxon>Bacillati</taxon>
        <taxon>Actinomycetota</taxon>
        <taxon>Actinomycetes</taxon>
        <taxon>Streptosporangiales</taxon>
        <taxon>Thermomonosporaceae</taxon>
        <taxon>Actinomadura</taxon>
    </lineage>
</organism>
<name>A0A7K0C2C0_9ACTN</name>
<keyword evidence="9" id="KW-1185">Reference proteome</keyword>
<dbReference type="PRINTS" id="PR00080">
    <property type="entry name" value="SDRFAMILY"/>
</dbReference>
<dbReference type="EMBL" id="WEGH01000003">
    <property type="protein sequence ID" value="MQY06974.1"/>
    <property type="molecule type" value="Genomic_DNA"/>
</dbReference>
<evidence type="ECO:0000256" key="5">
    <source>
        <dbReference type="SAM" id="Phobius"/>
    </source>
</evidence>
<dbReference type="SUPFAM" id="SSF56801">
    <property type="entry name" value="Acetyl-CoA synthetase-like"/>
    <property type="match status" value="1"/>
</dbReference>
<dbReference type="PANTHER" id="PTHR43201:SF5">
    <property type="entry name" value="MEDIUM-CHAIN ACYL-COA LIGASE ACSF2, MITOCHONDRIAL"/>
    <property type="match status" value="1"/>
</dbReference>
<keyword evidence="4 8" id="KW-0436">Ligase</keyword>
<dbReference type="SUPFAM" id="SSF51735">
    <property type="entry name" value="NAD(P)-binding Rossmann-fold domains"/>
    <property type="match status" value="1"/>
</dbReference>
<dbReference type="InterPro" id="IPR045851">
    <property type="entry name" value="AMP-bd_C_sf"/>
</dbReference>
<dbReference type="Gene3D" id="3.40.50.12780">
    <property type="entry name" value="N-terminal domain of ligase-like"/>
    <property type="match status" value="1"/>
</dbReference>
<dbReference type="PRINTS" id="PR00081">
    <property type="entry name" value="GDHRDH"/>
</dbReference>
<keyword evidence="3" id="KW-0597">Phosphoprotein</keyword>
<dbReference type="Pfam" id="PF00106">
    <property type="entry name" value="adh_short"/>
    <property type="match status" value="1"/>
</dbReference>
<dbReference type="Pfam" id="PF00501">
    <property type="entry name" value="AMP-binding"/>
    <property type="match status" value="1"/>
</dbReference>